<reference evidence="1 2" key="1">
    <citation type="submission" date="2013-12" db="EMBL/GenBank/DDBJ databases">
        <title>Draft genome of the parsitic nematode Ancylostoma duodenale.</title>
        <authorList>
            <person name="Mitreva M."/>
        </authorList>
    </citation>
    <scope>NUCLEOTIDE SEQUENCE [LARGE SCALE GENOMIC DNA]</scope>
    <source>
        <strain evidence="1 2">Zhejiang</strain>
    </source>
</reference>
<dbReference type="EMBL" id="KN730900">
    <property type="protein sequence ID" value="KIH60498.1"/>
    <property type="molecule type" value="Genomic_DNA"/>
</dbReference>
<name>A0A0C2CUC2_9BILA</name>
<keyword evidence="2" id="KW-1185">Reference proteome</keyword>
<dbReference type="AlphaFoldDB" id="A0A0C2CUC2"/>
<protein>
    <submittedName>
        <fullName evidence="1">Uncharacterized protein</fullName>
    </submittedName>
</protein>
<organism evidence="1 2">
    <name type="scientific">Ancylostoma duodenale</name>
    <dbReference type="NCBI Taxonomy" id="51022"/>
    <lineage>
        <taxon>Eukaryota</taxon>
        <taxon>Metazoa</taxon>
        <taxon>Ecdysozoa</taxon>
        <taxon>Nematoda</taxon>
        <taxon>Chromadorea</taxon>
        <taxon>Rhabditida</taxon>
        <taxon>Rhabditina</taxon>
        <taxon>Rhabditomorpha</taxon>
        <taxon>Strongyloidea</taxon>
        <taxon>Ancylostomatidae</taxon>
        <taxon>Ancylostomatinae</taxon>
        <taxon>Ancylostoma</taxon>
    </lineage>
</organism>
<evidence type="ECO:0000313" key="1">
    <source>
        <dbReference type="EMBL" id="KIH60498.1"/>
    </source>
</evidence>
<dbReference type="Proteomes" id="UP000054047">
    <property type="component" value="Unassembled WGS sequence"/>
</dbReference>
<sequence>MDDRISLTGRIRIKIGHIGAQNALKNDVGVLEVSHKSLRQERILDDDFDVELPKSPISQHQIDVS</sequence>
<evidence type="ECO:0000313" key="2">
    <source>
        <dbReference type="Proteomes" id="UP000054047"/>
    </source>
</evidence>
<gene>
    <name evidence="1" type="ORF">ANCDUO_09248</name>
</gene>
<proteinExistence type="predicted"/>
<dbReference type="OrthoDB" id="5856191at2759"/>
<accession>A0A0C2CUC2</accession>